<dbReference type="STRING" id="980251.GCA_001642875_04783"/>
<evidence type="ECO:0000256" key="1">
    <source>
        <dbReference type="SAM" id="MobiDB-lite"/>
    </source>
</evidence>
<feature type="transmembrane region" description="Helical" evidence="2">
    <location>
        <begin position="53"/>
        <end position="71"/>
    </location>
</feature>
<dbReference type="KEGG" id="mff:MFFC18_24120"/>
<feature type="transmembrane region" description="Helical" evidence="2">
    <location>
        <begin position="12"/>
        <end position="33"/>
    </location>
</feature>
<dbReference type="OrthoDB" id="256197at2"/>
<evidence type="ECO:0000313" key="3">
    <source>
        <dbReference type="EMBL" id="QEG22531.1"/>
    </source>
</evidence>
<keyword evidence="2" id="KW-0812">Transmembrane</keyword>
<accession>A0A5B9PI85</accession>
<sequence>MLGKLRRRIRLIVLVEGILAIIVVILICFWLTFAMDYVPVKFGFPELSSLARASLLAIVITLAVVQLYRYIGRRFFVSMKNHSLALLIEKKHPQFEESLVTTVNHHEAANRADVPIDATMLEMTQAKAESLVEQVDPGEIVGFRFLRTTAILAGLLVASVIGLGVLNFDNLRLAVQRIYMLEDQPWPRRVYLELSGLKIKTENPVPGIDELGQTLSPVNRSFRIPRGSSLMLTVRAEDSNSLIPWRRLPSSCLMYFRTADGESGTQALNRIGNPRDGWQTWSLNGSPLESVLSDIEFTIRGDDFRDGPYRIEIVDQAIVTETSLDCVYPEYLSSNDSLSWTPRTVRWTGRASLPVGTSFSVNGVATKPLKKVYVWNATTSTMQQGDVDGTDFRFNVPPIGEPVNLQFYFVDSDNLVSDSPHSVSVEPISDEAPDVVARLVGIGTAITPDAMLSFEGQIVDDYRVQETWVELATAERKLPPAVMPTGEGGKLESSIDMAELVRAGLSLTVDDGSELDIIIKAKDFYSLNGQSPNVGVGDRYSLEIVSANHLLRMLERIEVSQRRRLEQVFEEVTDIRGYLSRTRKQADFEDPDDSEPGDREPGDGNVASRKQAMRIVFSQRSKLQSIKSAQEIRGIAEAFDNLRLQLINNRVDAEDRKERLAGKIIAPLRAIPTGALSVLSDTIDELETVLKQIDQGISDEQSESDASDLVDRGLLETDAVLKEIDAVLAELVKYESQNELLEIVRRMITEQEALMKRTREKRQKDAFEGLLD</sequence>
<dbReference type="EMBL" id="CP042912">
    <property type="protein sequence ID" value="QEG22531.1"/>
    <property type="molecule type" value="Genomic_DNA"/>
</dbReference>
<keyword evidence="2" id="KW-1133">Transmembrane helix</keyword>
<proteinExistence type="predicted"/>
<reference evidence="3 4" key="1">
    <citation type="submission" date="2019-08" db="EMBL/GenBank/DDBJ databases">
        <title>Deep-cultivation of Planctomycetes and their phenomic and genomic characterization uncovers novel biology.</title>
        <authorList>
            <person name="Wiegand S."/>
            <person name="Jogler M."/>
            <person name="Boedeker C."/>
            <person name="Pinto D."/>
            <person name="Vollmers J."/>
            <person name="Rivas-Marin E."/>
            <person name="Kohn T."/>
            <person name="Peeters S.H."/>
            <person name="Heuer A."/>
            <person name="Rast P."/>
            <person name="Oberbeckmann S."/>
            <person name="Bunk B."/>
            <person name="Jeske O."/>
            <person name="Meyerdierks A."/>
            <person name="Storesund J.E."/>
            <person name="Kallscheuer N."/>
            <person name="Luecker S."/>
            <person name="Lage O.M."/>
            <person name="Pohl T."/>
            <person name="Merkel B.J."/>
            <person name="Hornburger P."/>
            <person name="Mueller R.-W."/>
            <person name="Bruemmer F."/>
            <person name="Labrenz M."/>
            <person name="Spormann A.M."/>
            <person name="Op den Camp H."/>
            <person name="Overmann J."/>
            <person name="Amann R."/>
            <person name="Jetten M.S.M."/>
            <person name="Mascher T."/>
            <person name="Medema M.H."/>
            <person name="Devos D.P."/>
            <person name="Kaster A.-K."/>
            <person name="Ovreas L."/>
            <person name="Rohde M."/>
            <person name="Galperin M.Y."/>
            <person name="Jogler C."/>
        </authorList>
    </citation>
    <scope>NUCLEOTIDE SEQUENCE [LARGE SCALE GENOMIC DNA]</scope>
    <source>
        <strain evidence="3 4">FC18</strain>
    </source>
</reference>
<keyword evidence="2" id="KW-0472">Membrane</keyword>
<evidence type="ECO:0000313" key="4">
    <source>
        <dbReference type="Proteomes" id="UP000322214"/>
    </source>
</evidence>
<gene>
    <name evidence="3" type="ORF">MFFC18_24120</name>
</gene>
<evidence type="ECO:0008006" key="5">
    <source>
        <dbReference type="Google" id="ProtNLM"/>
    </source>
</evidence>
<dbReference type="AlphaFoldDB" id="A0A5B9PI85"/>
<protein>
    <recommendedName>
        <fullName evidence="5">Polyketide synthase</fullName>
    </recommendedName>
</protein>
<keyword evidence="4" id="KW-1185">Reference proteome</keyword>
<dbReference type="Proteomes" id="UP000322214">
    <property type="component" value="Chromosome"/>
</dbReference>
<evidence type="ECO:0000256" key="2">
    <source>
        <dbReference type="SAM" id="Phobius"/>
    </source>
</evidence>
<dbReference type="RefSeq" id="WP_075086455.1">
    <property type="nucleotide sequence ID" value="NZ_CP042912.1"/>
</dbReference>
<name>A0A5B9PI85_9BACT</name>
<organism evidence="3 4">
    <name type="scientific">Mariniblastus fucicola</name>
    <dbReference type="NCBI Taxonomy" id="980251"/>
    <lineage>
        <taxon>Bacteria</taxon>
        <taxon>Pseudomonadati</taxon>
        <taxon>Planctomycetota</taxon>
        <taxon>Planctomycetia</taxon>
        <taxon>Pirellulales</taxon>
        <taxon>Pirellulaceae</taxon>
        <taxon>Mariniblastus</taxon>
    </lineage>
</organism>
<feature type="transmembrane region" description="Helical" evidence="2">
    <location>
        <begin position="150"/>
        <end position="168"/>
    </location>
</feature>
<feature type="region of interest" description="Disordered" evidence="1">
    <location>
        <begin position="583"/>
        <end position="609"/>
    </location>
</feature>